<dbReference type="Gene3D" id="1.10.510.10">
    <property type="entry name" value="Transferase(Phosphotransferase) domain 1"/>
    <property type="match status" value="1"/>
</dbReference>
<name>A0AA38FQ00_TAXCH</name>
<evidence type="ECO:0000256" key="5">
    <source>
        <dbReference type="PROSITE-ProRule" id="PRU10141"/>
    </source>
</evidence>
<keyword evidence="3" id="KW-0418">Kinase</keyword>
<dbReference type="InterPro" id="IPR011009">
    <property type="entry name" value="Kinase-like_dom_sf"/>
</dbReference>
<proteinExistence type="predicted"/>
<keyword evidence="1" id="KW-0808">Transferase</keyword>
<gene>
    <name evidence="8" type="ORF">KI387_043795</name>
</gene>
<dbReference type="InterPro" id="IPR017441">
    <property type="entry name" value="Protein_kinase_ATP_BS"/>
</dbReference>
<evidence type="ECO:0000256" key="2">
    <source>
        <dbReference type="ARBA" id="ARBA00022741"/>
    </source>
</evidence>
<dbReference type="PROSITE" id="PS50011">
    <property type="entry name" value="PROTEIN_KINASE_DOM"/>
    <property type="match status" value="1"/>
</dbReference>
<evidence type="ECO:0000256" key="6">
    <source>
        <dbReference type="SAM" id="MobiDB-lite"/>
    </source>
</evidence>
<dbReference type="PROSITE" id="PS00107">
    <property type="entry name" value="PROTEIN_KINASE_ATP"/>
    <property type="match status" value="1"/>
</dbReference>
<dbReference type="GO" id="GO:0004672">
    <property type="term" value="F:protein kinase activity"/>
    <property type="evidence" value="ECO:0007669"/>
    <property type="project" value="InterPro"/>
</dbReference>
<reference evidence="8 9" key="1">
    <citation type="journal article" date="2021" name="Nat. Plants">
        <title>The Taxus genome provides insights into paclitaxel biosynthesis.</title>
        <authorList>
            <person name="Xiong X."/>
            <person name="Gou J."/>
            <person name="Liao Q."/>
            <person name="Li Y."/>
            <person name="Zhou Q."/>
            <person name="Bi G."/>
            <person name="Li C."/>
            <person name="Du R."/>
            <person name="Wang X."/>
            <person name="Sun T."/>
            <person name="Guo L."/>
            <person name="Liang H."/>
            <person name="Lu P."/>
            <person name="Wu Y."/>
            <person name="Zhang Z."/>
            <person name="Ro D.K."/>
            <person name="Shang Y."/>
            <person name="Huang S."/>
            <person name="Yan J."/>
        </authorList>
    </citation>
    <scope>NUCLEOTIDE SEQUENCE [LARGE SCALE GENOMIC DNA]</scope>
    <source>
        <strain evidence="8">Ta-2019</strain>
    </source>
</reference>
<protein>
    <recommendedName>
        <fullName evidence="7">Protein kinase domain-containing protein</fullName>
    </recommendedName>
</protein>
<evidence type="ECO:0000259" key="7">
    <source>
        <dbReference type="PROSITE" id="PS50011"/>
    </source>
</evidence>
<dbReference type="FunFam" id="3.30.200.20:FF:000177">
    <property type="entry name" value="Cysteine-rich receptor-like protein kinase 2"/>
    <property type="match status" value="1"/>
</dbReference>
<evidence type="ECO:0000256" key="1">
    <source>
        <dbReference type="ARBA" id="ARBA00022679"/>
    </source>
</evidence>
<dbReference type="Pfam" id="PF00069">
    <property type="entry name" value="Pkinase"/>
    <property type="match status" value="1"/>
</dbReference>
<feature type="binding site" evidence="5">
    <location>
        <position position="200"/>
    </location>
    <ligand>
        <name>ATP</name>
        <dbReference type="ChEBI" id="CHEBI:30616"/>
    </ligand>
</feature>
<keyword evidence="4 5" id="KW-0067">ATP-binding</keyword>
<dbReference type="AlphaFoldDB" id="A0AA38FQ00"/>
<dbReference type="SMART" id="SM00220">
    <property type="entry name" value="S_TKc"/>
    <property type="match status" value="1"/>
</dbReference>
<evidence type="ECO:0000256" key="3">
    <source>
        <dbReference type="ARBA" id="ARBA00022777"/>
    </source>
</evidence>
<dbReference type="PANTHER" id="PTHR47973">
    <property type="entry name" value="CYSTEINE-RICH RECEPTOR-LIKE PROTEIN KINASE 3"/>
    <property type="match status" value="1"/>
</dbReference>
<dbReference type="GO" id="GO:0005524">
    <property type="term" value="F:ATP binding"/>
    <property type="evidence" value="ECO:0007669"/>
    <property type="project" value="UniProtKB-UniRule"/>
</dbReference>
<dbReference type="CDD" id="cd14066">
    <property type="entry name" value="STKc_IRAK"/>
    <property type="match status" value="1"/>
</dbReference>
<evidence type="ECO:0000313" key="9">
    <source>
        <dbReference type="Proteomes" id="UP000824469"/>
    </source>
</evidence>
<evidence type="ECO:0000313" key="8">
    <source>
        <dbReference type="EMBL" id="KAH9307123.1"/>
    </source>
</evidence>
<organism evidence="8 9">
    <name type="scientific">Taxus chinensis</name>
    <name type="common">Chinese yew</name>
    <name type="synonym">Taxus wallichiana var. chinensis</name>
    <dbReference type="NCBI Taxonomy" id="29808"/>
    <lineage>
        <taxon>Eukaryota</taxon>
        <taxon>Viridiplantae</taxon>
        <taxon>Streptophyta</taxon>
        <taxon>Embryophyta</taxon>
        <taxon>Tracheophyta</taxon>
        <taxon>Spermatophyta</taxon>
        <taxon>Pinopsida</taxon>
        <taxon>Pinidae</taxon>
        <taxon>Conifers II</taxon>
        <taxon>Cupressales</taxon>
        <taxon>Taxaceae</taxon>
        <taxon>Taxus</taxon>
    </lineage>
</organism>
<dbReference type="InterPro" id="IPR000719">
    <property type="entry name" value="Prot_kinase_dom"/>
</dbReference>
<comment type="caution">
    <text evidence="8">The sequence shown here is derived from an EMBL/GenBank/DDBJ whole genome shotgun (WGS) entry which is preliminary data.</text>
</comment>
<feature type="domain" description="Protein kinase" evidence="7">
    <location>
        <begin position="172"/>
        <end position="477"/>
    </location>
</feature>
<keyword evidence="2 5" id="KW-0547">Nucleotide-binding</keyword>
<feature type="region of interest" description="Disordered" evidence="6">
    <location>
        <begin position="1"/>
        <end position="25"/>
    </location>
</feature>
<dbReference type="InterPro" id="IPR052059">
    <property type="entry name" value="CR_Ser/Thr_kinase"/>
</dbReference>
<dbReference type="SUPFAM" id="SSF56112">
    <property type="entry name" value="Protein kinase-like (PK-like)"/>
    <property type="match status" value="1"/>
</dbReference>
<dbReference type="Gene3D" id="3.30.200.20">
    <property type="entry name" value="Phosphorylase Kinase, domain 1"/>
    <property type="match status" value="1"/>
</dbReference>
<dbReference type="Proteomes" id="UP000824469">
    <property type="component" value="Unassembled WGS sequence"/>
</dbReference>
<dbReference type="InterPro" id="IPR008271">
    <property type="entry name" value="Ser/Thr_kinase_AS"/>
</dbReference>
<accession>A0AA38FQ00</accession>
<sequence>MPGGGKETSWRWTTQSQVRPRRSGHRCEMTNDKVNKGHNKLVRRGYGEVARWLWGGYKAVALVTRVKHRDGKRMNQSVQGTRVYKAQTITCKELNCARGRLEHTRGIPERGRGRSKRARGIPECIRGGPKRARYWSIQGTNQDHDEDHLQGILKGEEFILDFKTLKKATGNFCNENKLGEGGFGSVYKGKSSDGRTLAIKRLAINSRQDESSFYNEVTTLRNIQHRNLVKLLGCCAQGKERLLVYEYLPNKSLDHILFDPEKKKFLDWPKRYSIIQGIARGLLYLHEDSQLRIIHRDMKISNILLDEKLSPKIADFGLAKIFPDDQTHVSTKIAGTLGYIAPEYMVEGQLSEKADVFSFGVLVLEIIAGRKIIDISLRSSSTDNLLELAWRLHKKKCTVGIIDPVLGDLYPKEELLRCIRIALLCTQVQHMRPCMSHVVVMLASSAETIPDPTIPGFIEFKSATRPASKDRVMNRSFKHAAKLPIALLNVSYKIIAKGLALHVRNLLLLIVRPEQTCFIKSGYLLDNIIVVWEDMEWACRSQQQALFIKINFEEAYDCIEWPSISPHCKHRGLGLALFDQFR</sequence>
<dbReference type="FunFam" id="1.10.510.10:FF:000336">
    <property type="entry name" value="Cysteine-rich receptor-like protein kinase 2"/>
    <property type="match status" value="1"/>
</dbReference>
<dbReference type="PROSITE" id="PS00108">
    <property type="entry name" value="PROTEIN_KINASE_ST"/>
    <property type="match status" value="1"/>
</dbReference>
<evidence type="ECO:0000256" key="4">
    <source>
        <dbReference type="ARBA" id="ARBA00022840"/>
    </source>
</evidence>
<keyword evidence="9" id="KW-1185">Reference proteome</keyword>
<dbReference type="EMBL" id="JAHRHJ020000008">
    <property type="protein sequence ID" value="KAH9307123.1"/>
    <property type="molecule type" value="Genomic_DNA"/>
</dbReference>